<name>A0A5C4W142_9ACTN</name>
<feature type="domain" description="RsbT co-antagonist protein RsbRD N-terminal" evidence="3">
    <location>
        <begin position="31"/>
        <end position="170"/>
    </location>
</feature>
<protein>
    <recommendedName>
        <fullName evidence="7">PucR family transcriptional regulator</fullName>
    </recommendedName>
</protein>
<evidence type="ECO:0000259" key="2">
    <source>
        <dbReference type="Pfam" id="PF13556"/>
    </source>
</evidence>
<sequence length="416" mass="45979">MDEGHAAIPLPATELSPDARRLVERLLLRREELARAIVAAVRHEVVDYSGLGRLTVSDDILATALLTISDLLEGLLEEDTAMRANVEAIRRSASRRVHQEVSLPALLHSYRIWGAKVWQAVLTEAEADPALQQGALELVTPIFAYVDLLSITLAQVYVEESAGAFRGRDVLRSDVLESLLLGKALSDRARVELARLHLSGESEVVVMLVRLTDVAPERLRAESLDVLQACRDLLAAEVKMLLGVRDSDVLCLVRLANRMEGDRLVAAAHELAARNPLWRVCVGRPHQGLDGIPRSFREAQDAAAVAAAQHRRGRAVLFSEVILDRILVHSEYAEELLEEAMRPLVAYDERHSADLVPTLRAYVTNDLNMTRTAKDLHVNPNTVAYRLRRIAMLTGYDPTHSSGMVTLALALRLLDA</sequence>
<comment type="similarity">
    <text evidence="1">Belongs to the CdaR family.</text>
</comment>
<keyword evidence="6" id="KW-1185">Reference proteome</keyword>
<dbReference type="InterPro" id="IPR025751">
    <property type="entry name" value="RsbRD_N_dom"/>
</dbReference>
<dbReference type="InterPro" id="IPR025736">
    <property type="entry name" value="PucR_C-HTH_dom"/>
</dbReference>
<evidence type="ECO:0000256" key="1">
    <source>
        <dbReference type="ARBA" id="ARBA00006754"/>
    </source>
</evidence>
<dbReference type="EMBL" id="VDMP01000021">
    <property type="protein sequence ID" value="TNM41937.1"/>
    <property type="molecule type" value="Genomic_DNA"/>
</dbReference>
<feature type="domain" description="CdaR GGDEF-like" evidence="4">
    <location>
        <begin position="188"/>
        <end position="305"/>
    </location>
</feature>
<dbReference type="InterPro" id="IPR042070">
    <property type="entry name" value="PucR_C-HTH_sf"/>
</dbReference>
<dbReference type="Gene3D" id="1.10.10.2840">
    <property type="entry name" value="PucR C-terminal helix-turn-helix domain"/>
    <property type="match status" value="1"/>
</dbReference>
<dbReference type="PANTHER" id="PTHR33744">
    <property type="entry name" value="CARBOHYDRATE DIACID REGULATOR"/>
    <property type="match status" value="1"/>
</dbReference>
<evidence type="ECO:0008006" key="7">
    <source>
        <dbReference type="Google" id="ProtNLM"/>
    </source>
</evidence>
<dbReference type="Pfam" id="PF17853">
    <property type="entry name" value="GGDEF_2"/>
    <property type="match status" value="1"/>
</dbReference>
<feature type="domain" description="PucR C-terminal helix-turn-helix" evidence="2">
    <location>
        <begin position="355"/>
        <end position="413"/>
    </location>
</feature>
<dbReference type="PANTHER" id="PTHR33744:SF7">
    <property type="entry name" value="PUCR FAMILY TRANSCRIPTIONAL REGULATOR"/>
    <property type="match status" value="1"/>
</dbReference>
<dbReference type="AlphaFoldDB" id="A0A5C4W142"/>
<gene>
    <name evidence="5" type="ORF">FHP29_08165</name>
</gene>
<dbReference type="Proteomes" id="UP000313231">
    <property type="component" value="Unassembled WGS sequence"/>
</dbReference>
<organism evidence="5 6">
    <name type="scientific">Nocardioides albidus</name>
    <dbReference type="NCBI Taxonomy" id="1517589"/>
    <lineage>
        <taxon>Bacteria</taxon>
        <taxon>Bacillati</taxon>
        <taxon>Actinomycetota</taxon>
        <taxon>Actinomycetes</taxon>
        <taxon>Propionibacteriales</taxon>
        <taxon>Nocardioidaceae</taxon>
        <taxon>Nocardioides</taxon>
    </lineage>
</organism>
<dbReference type="OrthoDB" id="3190266at2"/>
<evidence type="ECO:0000259" key="4">
    <source>
        <dbReference type="Pfam" id="PF17853"/>
    </source>
</evidence>
<comment type="caution">
    <text evidence="5">The sequence shown here is derived from an EMBL/GenBank/DDBJ whole genome shotgun (WGS) entry which is preliminary data.</text>
</comment>
<evidence type="ECO:0000313" key="6">
    <source>
        <dbReference type="Proteomes" id="UP000313231"/>
    </source>
</evidence>
<dbReference type="RefSeq" id="WP_139622377.1">
    <property type="nucleotide sequence ID" value="NZ_VDMP01000021.1"/>
</dbReference>
<evidence type="ECO:0000259" key="3">
    <source>
        <dbReference type="Pfam" id="PF14361"/>
    </source>
</evidence>
<proteinExistence type="inferred from homology"/>
<evidence type="ECO:0000313" key="5">
    <source>
        <dbReference type="EMBL" id="TNM41937.1"/>
    </source>
</evidence>
<accession>A0A5C4W142</accession>
<dbReference type="Pfam" id="PF14361">
    <property type="entry name" value="RsbRD_N"/>
    <property type="match status" value="1"/>
</dbReference>
<dbReference type="InterPro" id="IPR041522">
    <property type="entry name" value="CdaR_GGDEF"/>
</dbReference>
<dbReference type="Pfam" id="PF13556">
    <property type="entry name" value="HTH_30"/>
    <property type="match status" value="1"/>
</dbReference>
<dbReference type="InterPro" id="IPR051448">
    <property type="entry name" value="CdaR-like_regulators"/>
</dbReference>
<reference evidence="5 6" key="1">
    <citation type="journal article" date="2016" name="Int. J. Syst. Evol. Microbiol.">
        <title>Nocardioides albidus sp. nov., an actinobacterium isolated from garden soil.</title>
        <authorList>
            <person name="Singh H."/>
            <person name="Du J."/>
            <person name="Trinh H."/>
            <person name="Won K."/>
            <person name="Yang J.E."/>
            <person name="Yin C."/>
            <person name="Kook M."/>
            <person name="Yi T.H."/>
        </authorList>
    </citation>
    <scope>NUCLEOTIDE SEQUENCE [LARGE SCALE GENOMIC DNA]</scope>
    <source>
        <strain evidence="5 6">CCTCC AB 2015297</strain>
    </source>
</reference>